<keyword evidence="2" id="KW-0238">DNA-binding</keyword>
<dbReference type="SUPFAM" id="SSF46785">
    <property type="entry name" value="Winged helix' DNA-binding domain"/>
    <property type="match status" value="1"/>
</dbReference>
<evidence type="ECO:0000256" key="2">
    <source>
        <dbReference type="ARBA" id="ARBA00023125"/>
    </source>
</evidence>
<protein>
    <submittedName>
        <fullName evidence="5">GntR family transcriptional regulator</fullName>
    </submittedName>
</protein>
<dbReference type="InterPro" id="IPR036390">
    <property type="entry name" value="WH_DNA-bd_sf"/>
</dbReference>
<evidence type="ECO:0000313" key="5">
    <source>
        <dbReference type="EMBL" id="MBE2998176.1"/>
    </source>
</evidence>
<dbReference type="InterPro" id="IPR011663">
    <property type="entry name" value="UTRA"/>
</dbReference>
<feature type="domain" description="HTH gntR-type" evidence="4">
    <location>
        <begin position="4"/>
        <end position="72"/>
    </location>
</feature>
<evidence type="ECO:0000256" key="3">
    <source>
        <dbReference type="ARBA" id="ARBA00023163"/>
    </source>
</evidence>
<keyword evidence="6" id="KW-1185">Reference proteome</keyword>
<keyword evidence="1" id="KW-0805">Transcription regulation</keyword>
<proteinExistence type="predicted"/>
<dbReference type="InterPro" id="IPR050679">
    <property type="entry name" value="Bact_HTH_transcr_reg"/>
</dbReference>
<dbReference type="PROSITE" id="PS50949">
    <property type="entry name" value="HTH_GNTR"/>
    <property type="match status" value="1"/>
</dbReference>
<accession>A0ABR9P2T9</accession>
<dbReference type="SMART" id="SM00345">
    <property type="entry name" value="HTH_GNTR"/>
    <property type="match status" value="1"/>
</dbReference>
<dbReference type="SMART" id="SM00866">
    <property type="entry name" value="UTRA"/>
    <property type="match status" value="1"/>
</dbReference>
<dbReference type="Gene3D" id="1.10.10.10">
    <property type="entry name" value="Winged helix-like DNA-binding domain superfamily/Winged helix DNA-binding domain"/>
    <property type="match status" value="1"/>
</dbReference>
<sequence length="248" mass="27390">MERQPRYVWLAEQLRRPIQRGEIAPGTRLPSRTRLARRYRVSEQVSRAALRLLATEGVVEARRGAGYFVPDNPVGHHILRTDTGSVQGLGGLRREVVGTEQQRSQPPVSTRLRLRPDEPVYLTTARGMALDRPVALHLSWEPALITTGTLHTPFDAAPGQSPISRLEAVGHPVDGVVEEVCLRALKEIEADLMHATPGVPVLVVERTHYSRGRPVETSDLISTTDQCRLVYRLSLPRPRPPADAGPGA</sequence>
<organism evidence="5 6">
    <name type="scientific">Nocardiopsis coralli</name>
    <dbReference type="NCBI Taxonomy" id="2772213"/>
    <lineage>
        <taxon>Bacteria</taxon>
        <taxon>Bacillati</taxon>
        <taxon>Actinomycetota</taxon>
        <taxon>Actinomycetes</taxon>
        <taxon>Streptosporangiales</taxon>
        <taxon>Nocardiopsidaceae</taxon>
        <taxon>Nocardiopsis</taxon>
    </lineage>
</organism>
<dbReference type="SUPFAM" id="SSF64288">
    <property type="entry name" value="Chorismate lyase-like"/>
    <property type="match status" value="1"/>
</dbReference>
<dbReference type="InterPro" id="IPR028978">
    <property type="entry name" value="Chorismate_lyase_/UTRA_dom_sf"/>
</dbReference>
<dbReference type="EMBL" id="JADBGI010000004">
    <property type="protein sequence ID" value="MBE2998176.1"/>
    <property type="molecule type" value="Genomic_DNA"/>
</dbReference>
<comment type="caution">
    <text evidence="5">The sequence shown here is derived from an EMBL/GenBank/DDBJ whole genome shotgun (WGS) entry which is preliminary data.</text>
</comment>
<dbReference type="RefSeq" id="WP_193120827.1">
    <property type="nucleotide sequence ID" value="NZ_JADBGI010000004.1"/>
</dbReference>
<reference evidence="5 6" key="1">
    <citation type="submission" date="2020-09" db="EMBL/GenBank/DDBJ databases">
        <title>Diversity and distribution of actinomycetes associated with coral in the coast of Hainan.</title>
        <authorList>
            <person name="Li F."/>
        </authorList>
    </citation>
    <scope>NUCLEOTIDE SEQUENCE [LARGE SCALE GENOMIC DNA]</scope>
    <source>
        <strain evidence="5 6">HNM0947</strain>
    </source>
</reference>
<dbReference type="PANTHER" id="PTHR44846:SF17">
    <property type="entry name" value="GNTR-FAMILY TRANSCRIPTIONAL REGULATOR"/>
    <property type="match status" value="1"/>
</dbReference>
<gene>
    <name evidence="5" type="ORF">IDM40_05575</name>
</gene>
<keyword evidence="3" id="KW-0804">Transcription</keyword>
<dbReference type="Pfam" id="PF07702">
    <property type="entry name" value="UTRA"/>
    <property type="match status" value="1"/>
</dbReference>
<dbReference type="CDD" id="cd07377">
    <property type="entry name" value="WHTH_GntR"/>
    <property type="match status" value="1"/>
</dbReference>
<dbReference type="Pfam" id="PF00392">
    <property type="entry name" value="GntR"/>
    <property type="match status" value="1"/>
</dbReference>
<dbReference type="InterPro" id="IPR000524">
    <property type="entry name" value="Tscrpt_reg_HTH_GntR"/>
</dbReference>
<evidence type="ECO:0000259" key="4">
    <source>
        <dbReference type="PROSITE" id="PS50949"/>
    </source>
</evidence>
<name>A0ABR9P2T9_9ACTN</name>
<dbReference type="InterPro" id="IPR036388">
    <property type="entry name" value="WH-like_DNA-bd_sf"/>
</dbReference>
<dbReference type="PANTHER" id="PTHR44846">
    <property type="entry name" value="MANNOSYL-D-GLYCERATE TRANSPORT/METABOLISM SYSTEM REPRESSOR MNGR-RELATED"/>
    <property type="match status" value="1"/>
</dbReference>
<dbReference type="Proteomes" id="UP000806528">
    <property type="component" value="Unassembled WGS sequence"/>
</dbReference>
<evidence type="ECO:0000256" key="1">
    <source>
        <dbReference type="ARBA" id="ARBA00023015"/>
    </source>
</evidence>
<dbReference type="Gene3D" id="3.40.1410.10">
    <property type="entry name" value="Chorismate lyase-like"/>
    <property type="match status" value="1"/>
</dbReference>
<evidence type="ECO:0000313" key="6">
    <source>
        <dbReference type="Proteomes" id="UP000806528"/>
    </source>
</evidence>